<dbReference type="CDD" id="cd08459">
    <property type="entry name" value="PBP2_DntR_NahR_LinR_like"/>
    <property type="match status" value="1"/>
</dbReference>
<name>A0ABX5KSU9_9BURK</name>
<comment type="similarity">
    <text evidence="1">Belongs to the LysR transcriptional regulatory family.</text>
</comment>
<dbReference type="PANTHER" id="PTHR30118:SF15">
    <property type="entry name" value="TRANSCRIPTIONAL REGULATORY PROTEIN"/>
    <property type="match status" value="1"/>
</dbReference>
<dbReference type="SUPFAM" id="SSF46785">
    <property type="entry name" value="Winged helix' DNA-binding domain"/>
    <property type="match status" value="1"/>
</dbReference>
<dbReference type="Gene3D" id="1.10.10.10">
    <property type="entry name" value="Winged helix-like DNA-binding domain superfamily/Winged helix DNA-binding domain"/>
    <property type="match status" value="1"/>
</dbReference>
<dbReference type="InterPro" id="IPR036390">
    <property type="entry name" value="WH_DNA-bd_sf"/>
</dbReference>
<dbReference type="RefSeq" id="WP_116610344.1">
    <property type="nucleotide sequence ID" value="NZ_QEOB01000003.1"/>
</dbReference>
<feature type="domain" description="HTH lysR-type" evidence="5">
    <location>
        <begin position="6"/>
        <end position="63"/>
    </location>
</feature>
<dbReference type="InterPro" id="IPR005119">
    <property type="entry name" value="LysR_subst-bd"/>
</dbReference>
<evidence type="ECO:0000259" key="5">
    <source>
        <dbReference type="PROSITE" id="PS50931"/>
    </source>
</evidence>
<dbReference type="InterPro" id="IPR000847">
    <property type="entry name" value="LysR_HTH_N"/>
</dbReference>
<dbReference type="PROSITE" id="PS50931">
    <property type="entry name" value="HTH_LYSR"/>
    <property type="match status" value="1"/>
</dbReference>
<dbReference type="InterPro" id="IPR050389">
    <property type="entry name" value="LysR-type_TF"/>
</dbReference>
<protein>
    <submittedName>
        <fullName evidence="6">DNA-binding transcriptional LysR family regulator</fullName>
    </submittedName>
</protein>
<evidence type="ECO:0000313" key="6">
    <source>
        <dbReference type="EMBL" id="PVX85854.1"/>
    </source>
</evidence>
<keyword evidence="7" id="KW-1185">Reference proteome</keyword>
<dbReference type="InterPro" id="IPR036388">
    <property type="entry name" value="WH-like_DNA-bd_sf"/>
</dbReference>
<gene>
    <name evidence="6" type="ORF">C7402_103432</name>
</gene>
<dbReference type="EMBL" id="QEOB01000003">
    <property type="protein sequence ID" value="PVX85854.1"/>
    <property type="molecule type" value="Genomic_DNA"/>
</dbReference>
<proteinExistence type="inferred from homology"/>
<keyword evidence="4" id="KW-0804">Transcription</keyword>
<dbReference type="Pfam" id="PF00126">
    <property type="entry name" value="HTH_1"/>
    <property type="match status" value="1"/>
</dbReference>
<dbReference type="Gene3D" id="3.40.190.10">
    <property type="entry name" value="Periplasmic binding protein-like II"/>
    <property type="match status" value="2"/>
</dbReference>
<evidence type="ECO:0000256" key="1">
    <source>
        <dbReference type="ARBA" id="ARBA00009437"/>
    </source>
</evidence>
<comment type="caution">
    <text evidence="6">The sequence shown here is derived from an EMBL/GenBank/DDBJ whole genome shotgun (WGS) entry which is preliminary data.</text>
</comment>
<dbReference type="Pfam" id="PF03466">
    <property type="entry name" value="LysR_substrate"/>
    <property type="match status" value="1"/>
</dbReference>
<evidence type="ECO:0000256" key="2">
    <source>
        <dbReference type="ARBA" id="ARBA00023015"/>
    </source>
</evidence>
<dbReference type="PANTHER" id="PTHR30118">
    <property type="entry name" value="HTH-TYPE TRANSCRIPTIONAL REGULATOR LEUO-RELATED"/>
    <property type="match status" value="1"/>
</dbReference>
<reference evidence="6 7" key="1">
    <citation type="submission" date="2018-05" db="EMBL/GenBank/DDBJ databases">
        <title>Genomic Encyclopedia of Type Strains, Phase IV (KMG-V): Genome sequencing to study the core and pangenomes of soil and plant-associated prokaryotes.</title>
        <authorList>
            <person name="Whitman W."/>
        </authorList>
    </citation>
    <scope>NUCLEOTIDE SEQUENCE [LARGE SCALE GENOMIC DNA]</scope>
    <source>
        <strain evidence="6 7">SCZa-39</strain>
    </source>
</reference>
<evidence type="ECO:0000256" key="3">
    <source>
        <dbReference type="ARBA" id="ARBA00023125"/>
    </source>
</evidence>
<dbReference type="PRINTS" id="PR00039">
    <property type="entry name" value="HTHLYSR"/>
</dbReference>
<evidence type="ECO:0000313" key="7">
    <source>
        <dbReference type="Proteomes" id="UP000245712"/>
    </source>
</evidence>
<dbReference type="GO" id="GO:0003677">
    <property type="term" value="F:DNA binding"/>
    <property type="evidence" value="ECO:0007669"/>
    <property type="project" value="UniProtKB-KW"/>
</dbReference>
<sequence>MKLRELDLNLLVVLHELLTQGSASKAAETLGMSQPAVSNSLNRLRKMLGDDLFLRTSKGLTPTRFAEHLNEPIAHALQVILDSVNEVSIFDPATSNRNFNVALTDVGEIYFLPALMKLLATAGAGITINSVRNTAVNLRDEMEGGRIDLAIGLLPDLDFGFFQRKLLSQQYVCLFRRGHPFETLGCTRERFEEAEHVNVLAEGTGYAAIEAMLDRAKVKRNVRLCVPNFVAVGYILQSTDMVAIVPAAYARRAFGTETLATAPCPIDIPEISINVLWHAQNHRDAGNQWLRQLIYEHFAEQEQ</sequence>
<dbReference type="SUPFAM" id="SSF53850">
    <property type="entry name" value="Periplasmic binding protein-like II"/>
    <property type="match status" value="1"/>
</dbReference>
<evidence type="ECO:0000256" key="4">
    <source>
        <dbReference type="ARBA" id="ARBA00023163"/>
    </source>
</evidence>
<keyword evidence="2" id="KW-0805">Transcription regulation</keyword>
<dbReference type="Proteomes" id="UP000245712">
    <property type="component" value="Unassembled WGS sequence"/>
</dbReference>
<keyword evidence="3 6" id="KW-0238">DNA-binding</keyword>
<accession>A0ABX5KSU9</accession>
<organism evidence="6 7">
    <name type="scientific">Paraburkholderia unamae</name>
    <dbReference type="NCBI Taxonomy" id="219649"/>
    <lineage>
        <taxon>Bacteria</taxon>
        <taxon>Pseudomonadati</taxon>
        <taxon>Pseudomonadota</taxon>
        <taxon>Betaproteobacteria</taxon>
        <taxon>Burkholderiales</taxon>
        <taxon>Burkholderiaceae</taxon>
        <taxon>Paraburkholderia</taxon>
    </lineage>
</organism>